<reference evidence="3" key="1">
    <citation type="submission" date="2020-12" db="EMBL/GenBank/DDBJ databases">
        <title>Clostridium thailandense sp. nov., a novel acetogenic bacterium isolated from peat land soil in Thailand.</title>
        <authorList>
            <person name="Chaikitkaew S."/>
            <person name="Birkeland N.K."/>
        </authorList>
    </citation>
    <scope>NUCLEOTIDE SEQUENCE</scope>
    <source>
        <strain evidence="3">DSM 17425</strain>
    </source>
</reference>
<keyword evidence="4" id="KW-1185">Reference proteome</keyword>
<protein>
    <submittedName>
        <fullName evidence="3">Alpha-1,2-fucosyltransferase</fullName>
    </submittedName>
</protein>
<dbReference type="AlphaFoldDB" id="A0A934M878"/>
<keyword evidence="2" id="KW-0808">Transferase</keyword>
<dbReference type="Gene3D" id="3.40.50.11350">
    <property type="match status" value="1"/>
</dbReference>
<dbReference type="PANTHER" id="PTHR11927">
    <property type="entry name" value="GALACTOSIDE 2-L-FUCOSYLTRANSFERASE"/>
    <property type="match status" value="1"/>
</dbReference>
<evidence type="ECO:0000313" key="3">
    <source>
        <dbReference type="EMBL" id="MBI6874621.1"/>
    </source>
</evidence>
<proteinExistence type="predicted"/>
<accession>A0A934M878</accession>
<evidence type="ECO:0000313" key="4">
    <source>
        <dbReference type="Proteomes" id="UP000622687"/>
    </source>
</evidence>
<dbReference type="PANTHER" id="PTHR11927:SF9">
    <property type="entry name" value="L-FUCOSYLTRANSFERASE"/>
    <property type="match status" value="1"/>
</dbReference>
<name>A0A934M878_9CLOT</name>
<dbReference type="Proteomes" id="UP000622687">
    <property type="component" value="Unassembled WGS sequence"/>
</dbReference>
<dbReference type="CDD" id="cd11301">
    <property type="entry name" value="Fut1_Fut2_like"/>
    <property type="match status" value="1"/>
</dbReference>
<dbReference type="GO" id="GO:0005975">
    <property type="term" value="P:carbohydrate metabolic process"/>
    <property type="evidence" value="ECO:0007669"/>
    <property type="project" value="InterPro"/>
</dbReference>
<evidence type="ECO:0000256" key="1">
    <source>
        <dbReference type="ARBA" id="ARBA00022676"/>
    </source>
</evidence>
<dbReference type="EMBL" id="JAEEGB010000027">
    <property type="protein sequence ID" value="MBI6874621.1"/>
    <property type="molecule type" value="Genomic_DNA"/>
</dbReference>
<evidence type="ECO:0000256" key="2">
    <source>
        <dbReference type="ARBA" id="ARBA00022679"/>
    </source>
</evidence>
<gene>
    <name evidence="3" type="ORF">I6U51_18290</name>
</gene>
<dbReference type="InterPro" id="IPR002516">
    <property type="entry name" value="Glyco_trans_11"/>
</dbReference>
<dbReference type="GO" id="GO:0016020">
    <property type="term" value="C:membrane"/>
    <property type="evidence" value="ECO:0007669"/>
    <property type="project" value="InterPro"/>
</dbReference>
<sequence length="279" mass="32776">MIIVELFGGLGNQLYQYALGRKLSILNNELLKLDISFYRIQQHRKYCLKYFNIVENIASENEIAALKNSTIRHENREISAYIQEKSLEFDKETLAFSGNVYLSGYWQSYKYFKDVKEILKKEISLKQESDSKNIEMTNKIKSCEAISLHIRRGDFLGIDNAKVDEIYSLDYHYNAADKISASIKNPQFFVFSDDMQWVKKNFKLKYDMTFVDINNDNKNYEDLNLMSLCKHHIIVNSTFSWWGAWLGENADKIVIAPKRWSKCTYTNTDDLLPESWIKL</sequence>
<organism evidence="3 4">
    <name type="scientific">Clostridium aciditolerans</name>
    <dbReference type="NCBI Taxonomy" id="339861"/>
    <lineage>
        <taxon>Bacteria</taxon>
        <taxon>Bacillati</taxon>
        <taxon>Bacillota</taxon>
        <taxon>Clostridia</taxon>
        <taxon>Eubacteriales</taxon>
        <taxon>Clostridiaceae</taxon>
        <taxon>Clostridium</taxon>
    </lineage>
</organism>
<keyword evidence="1" id="KW-0328">Glycosyltransferase</keyword>
<comment type="caution">
    <text evidence="3">The sequence shown here is derived from an EMBL/GenBank/DDBJ whole genome shotgun (WGS) entry which is preliminary data.</text>
</comment>
<dbReference type="RefSeq" id="WP_211144006.1">
    <property type="nucleotide sequence ID" value="NZ_JAEEGB010000027.1"/>
</dbReference>
<dbReference type="Pfam" id="PF01531">
    <property type="entry name" value="Glyco_transf_11"/>
    <property type="match status" value="1"/>
</dbReference>
<dbReference type="GO" id="GO:0008107">
    <property type="term" value="F:galactoside 2-alpha-L-fucosyltransferase activity"/>
    <property type="evidence" value="ECO:0007669"/>
    <property type="project" value="InterPro"/>
</dbReference>